<dbReference type="KEGG" id="more:E1B28_003075"/>
<proteinExistence type="predicted"/>
<dbReference type="Proteomes" id="UP001049176">
    <property type="component" value="Chromosome 11"/>
</dbReference>
<keyword evidence="2" id="KW-1185">Reference proteome</keyword>
<protein>
    <submittedName>
        <fullName evidence="1">Uncharacterized protein</fullName>
    </submittedName>
</protein>
<sequence length="266" mass="29428">MALAAKQVSAQLTSISEQLKAIAHGHTTSSTVASPAANALFASLASSFSPFISSTPSDHFTAPSFTNPPLPHELRLTEYPSVCPILPPTFPTPLYLSTQPLPPTPAASPLTIESLQPPTTNVTLNSKAETLTHLNLQDGTTLSFRQSDVPDPRNLTFATDIDLLGILWTESNPKFREDLCEVKINGHGIALEHWPTVFKKTTRGGEDRHWEGLKKIWDKWRWVGLRYNQSTPANFWAEFTDGQGKQMNITTIYRILLEQRKAAKAK</sequence>
<name>A0A9P7RL37_9AGAR</name>
<comment type="caution">
    <text evidence="1">The sequence shown here is derived from an EMBL/GenBank/DDBJ whole genome shotgun (WGS) entry which is preliminary data.</text>
</comment>
<organism evidence="1 2">
    <name type="scientific">Marasmius oreades</name>
    <name type="common">fairy-ring Marasmius</name>
    <dbReference type="NCBI Taxonomy" id="181124"/>
    <lineage>
        <taxon>Eukaryota</taxon>
        <taxon>Fungi</taxon>
        <taxon>Dikarya</taxon>
        <taxon>Basidiomycota</taxon>
        <taxon>Agaricomycotina</taxon>
        <taxon>Agaricomycetes</taxon>
        <taxon>Agaricomycetidae</taxon>
        <taxon>Agaricales</taxon>
        <taxon>Marasmiineae</taxon>
        <taxon>Marasmiaceae</taxon>
        <taxon>Marasmius</taxon>
    </lineage>
</organism>
<accession>A0A9P7RL37</accession>
<evidence type="ECO:0000313" key="2">
    <source>
        <dbReference type="Proteomes" id="UP001049176"/>
    </source>
</evidence>
<evidence type="ECO:0000313" key="1">
    <source>
        <dbReference type="EMBL" id="KAG7085515.1"/>
    </source>
</evidence>
<dbReference type="RefSeq" id="XP_043001986.1">
    <property type="nucleotide sequence ID" value="XM_043160031.1"/>
</dbReference>
<dbReference type="EMBL" id="CM032191">
    <property type="protein sequence ID" value="KAG7085515.1"/>
    <property type="molecule type" value="Genomic_DNA"/>
</dbReference>
<dbReference type="AlphaFoldDB" id="A0A9P7RL37"/>
<reference evidence="1" key="1">
    <citation type="journal article" date="2021" name="Genome Biol. Evol.">
        <title>The assembled and annotated genome of the fairy-ring fungus Marasmius oreades.</title>
        <authorList>
            <person name="Hiltunen M."/>
            <person name="Ament-Velasquez S.L."/>
            <person name="Johannesson H."/>
        </authorList>
    </citation>
    <scope>NUCLEOTIDE SEQUENCE</scope>
    <source>
        <strain evidence="1">03SP1</strain>
    </source>
</reference>
<dbReference type="GeneID" id="66072151"/>
<gene>
    <name evidence="1" type="ORF">E1B28_003075</name>
</gene>
<dbReference type="OrthoDB" id="3049189at2759"/>